<dbReference type="STRING" id="307972.A0A2G8K908"/>
<organism evidence="2 3">
    <name type="scientific">Stichopus japonicus</name>
    <name type="common">Sea cucumber</name>
    <dbReference type="NCBI Taxonomy" id="307972"/>
    <lineage>
        <taxon>Eukaryota</taxon>
        <taxon>Metazoa</taxon>
        <taxon>Echinodermata</taxon>
        <taxon>Eleutherozoa</taxon>
        <taxon>Echinozoa</taxon>
        <taxon>Holothuroidea</taxon>
        <taxon>Aspidochirotacea</taxon>
        <taxon>Aspidochirotida</taxon>
        <taxon>Stichopodidae</taxon>
        <taxon>Apostichopus</taxon>
    </lineage>
</organism>
<proteinExistence type="predicted"/>
<dbReference type="PANTHER" id="PTHR11046:SF25">
    <property type="match status" value="1"/>
</dbReference>
<dbReference type="InterPro" id="IPR022894">
    <property type="entry name" value="Oligoribonuclease"/>
</dbReference>
<sequence length="575" mass="64683">MIFGEEKVGALAVTGFAGKDEGGTERLVRTVCKGVQDRGCEKSGKAAQFRAFLSAEFGVNDVPLAPFKGNRFNILFHNGAGVYHLYKHLLVFFNRHKSENKLMLAVAADLEVPQYIAGVKSLGIIDKVITGPLWRAMEKEKHVLAMNERYDRLLECLAKWSKDSTDLLTGSDILYSDVPLKKNSVYDSLMKPCELDGMVKQLLEMLCSSFKMLSERMLSEHLKGGKYSRVSADQHREMQSVPTTNTTVERDFGMLDRLMREKPSASCIALEAMIIFATFSLFLKLAQKSKAQQKKAYADRLATIKAAREQKELGKKAAILKKADQDRARKLLLGKEIKSVGGLAESASELDQRLSELKSVKGKSKYLQTQLKYRRFVLGARNEGGVLNVSAGGKPKTVEQLKISLLGVIVCDNEELEAASTSFQNRAIGLAPVDAVEAFKSRLQPPPAKKTRLTSGSNIKLPEELVDKRIEHHTEEEGKWTGTKVQLWARKVPSTSFDTMGSLECTHTKRRRLRRTFRLEIYRFLYFSQVVKMAPTTIQIWGHSFVRRLGEQFQQKLGFKENWVYKGIQKSISMV</sequence>
<evidence type="ECO:0000313" key="3">
    <source>
        <dbReference type="Proteomes" id="UP000230750"/>
    </source>
</evidence>
<evidence type="ECO:0000256" key="1">
    <source>
        <dbReference type="ARBA" id="ARBA00022722"/>
    </source>
</evidence>
<protein>
    <submittedName>
        <fullName evidence="2">Uncharacterized protein</fullName>
    </submittedName>
</protein>
<comment type="caution">
    <text evidence="2">The sequence shown here is derived from an EMBL/GenBank/DDBJ whole genome shotgun (WGS) entry which is preliminary data.</text>
</comment>
<keyword evidence="1" id="KW-0378">Hydrolase</keyword>
<evidence type="ECO:0000313" key="2">
    <source>
        <dbReference type="EMBL" id="PIK44477.1"/>
    </source>
</evidence>
<dbReference type="PANTHER" id="PTHR11046">
    <property type="entry name" value="OLIGORIBONUCLEASE, MITOCHONDRIAL"/>
    <property type="match status" value="1"/>
</dbReference>
<dbReference type="EMBL" id="MRZV01000774">
    <property type="protein sequence ID" value="PIK44477.1"/>
    <property type="molecule type" value="Genomic_DNA"/>
</dbReference>
<dbReference type="GO" id="GO:0000175">
    <property type="term" value="F:3'-5'-RNA exonuclease activity"/>
    <property type="evidence" value="ECO:0007669"/>
    <property type="project" value="InterPro"/>
</dbReference>
<keyword evidence="1" id="KW-0540">Nuclease</keyword>
<reference evidence="2 3" key="1">
    <citation type="journal article" date="2017" name="PLoS Biol.">
        <title>The sea cucumber genome provides insights into morphological evolution and visceral regeneration.</title>
        <authorList>
            <person name="Zhang X."/>
            <person name="Sun L."/>
            <person name="Yuan J."/>
            <person name="Sun Y."/>
            <person name="Gao Y."/>
            <person name="Zhang L."/>
            <person name="Li S."/>
            <person name="Dai H."/>
            <person name="Hamel J.F."/>
            <person name="Liu C."/>
            <person name="Yu Y."/>
            <person name="Liu S."/>
            <person name="Lin W."/>
            <person name="Guo K."/>
            <person name="Jin S."/>
            <person name="Xu P."/>
            <person name="Storey K.B."/>
            <person name="Huan P."/>
            <person name="Zhang T."/>
            <person name="Zhou Y."/>
            <person name="Zhang J."/>
            <person name="Lin C."/>
            <person name="Li X."/>
            <person name="Xing L."/>
            <person name="Huo D."/>
            <person name="Sun M."/>
            <person name="Wang L."/>
            <person name="Mercier A."/>
            <person name="Li F."/>
            <person name="Yang H."/>
            <person name="Xiang J."/>
        </authorList>
    </citation>
    <scope>NUCLEOTIDE SEQUENCE [LARGE SCALE GENOMIC DNA]</scope>
    <source>
        <strain evidence="2">Shaxun</strain>
        <tissue evidence="2">Muscle</tissue>
    </source>
</reference>
<dbReference type="Proteomes" id="UP000230750">
    <property type="component" value="Unassembled WGS sequence"/>
</dbReference>
<accession>A0A2G8K908</accession>
<keyword evidence="3" id="KW-1185">Reference proteome</keyword>
<name>A0A2G8K908_STIJA</name>
<gene>
    <name evidence="2" type="ORF">BSL78_18649</name>
</gene>
<dbReference type="OrthoDB" id="6414146at2759"/>
<dbReference type="AlphaFoldDB" id="A0A2G8K908"/>